<organism evidence="2 3">
    <name type="scientific">Nephila pilipes</name>
    <name type="common">Giant wood spider</name>
    <name type="synonym">Nephila maculata</name>
    <dbReference type="NCBI Taxonomy" id="299642"/>
    <lineage>
        <taxon>Eukaryota</taxon>
        <taxon>Metazoa</taxon>
        <taxon>Ecdysozoa</taxon>
        <taxon>Arthropoda</taxon>
        <taxon>Chelicerata</taxon>
        <taxon>Arachnida</taxon>
        <taxon>Araneae</taxon>
        <taxon>Araneomorphae</taxon>
        <taxon>Entelegynae</taxon>
        <taxon>Araneoidea</taxon>
        <taxon>Nephilidae</taxon>
        <taxon>Nephila</taxon>
    </lineage>
</organism>
<proteinExistence type="predicted"/>
<evidence type="ECO:0000256" key="1">
    <source>
        <dbReference type="SAM" id="MobiDB-lite"/>
    </source>
</evidence>
<evidence type="ECO:0000313" key="2">
    <source>
        <dbReference type="EMBL" id="GFT77687.1"/>
    </source>
</evidence>
<keyword evidence="3" id="KW-1185">Reference proteome</keyword>
<gene>
    <name evidence="2" type="ORF">NPIL_628241</name>
</gene>
<name>A0A8X6PNK3_NEPPI</name>
<protein>
    <submittedName>
        <fullName evidence="2">Uncharacterized protein</fullName>
    </submittedName>
</protein>
<dbReference type="AlphaFoldDB" id="A0A8X6PNK3"/>
<feature type="region of interest" description="Disordered" evidence="1">
    <location>
        <begin position="90"/>
        <end position="143"/>
    </location>
</feature>
<dbReference type="Proteomes" id="UP000887013">
    <property type="component" value="Unassembled WGS sequence"/>
</dbReference>
<dbReference type="EMBL" id="BMAW01022406">
    <property type="protein sequence ID" value="GFT77687.1"/>
    <property type="molecule type" value="Genomic_DNA"/>
</dbReference>
<sequence>MEHVVRQGSVKAFITYQEPKSNRIFVSFSSPTFFQKKTFMDNFKRTISEARVENWFDPDAVQWEKISHAFLRNLDRSTLKNADKRIKAKKYHHKAYKLPPPTPAHTPVEERPASGKRPLSKNPFEVPSRKKKMRFARPEISDT</sequence>
<reference evidence="2" key="1">
    <citation type="submission" date="2020-08" db="EMBL/GenBank/DDBJ databases">
        <title>Multicomponent nature underlies the extraordinary mechanical properties of spider dragline silk.</title>
        <authorList>
            <person name="Kono N."/>
            <person name="Nakamura H."/>
            <person name="Mori M."/>
            <person name="Yoshida Y."/>
            <person name="Ohtoshi R."/>
            <person name="Malay A.D."/>
            <person name="Moran D.A.P."/>
            <person name="Tomita M."/>
            <person name="Numata K."/>
            <person name="Arakawa K."/>
        </authorList>
    </citation>
    <scope>NUCLEOTIDE SEQUENCE</scope>
</reference>
<accession>A0A8X6PNK3</accession>
<evidence type="ECO:0000313" key="3">
    <source>
        <dbReference type="Proteomes" id="UP000887013"/>
    </source>
</evidence>
<comment type="caution">
    <text evidence="2">The sequence shown here is derived from an EMBL/GenBank/DDBJ whole genome shotgun (WGS) entry which is preliminary data.</text>
</comment>